<gene>
    <name evidence="1" type="ORF">ACFQT0_17895</name>
</gene>
<protein>
    <recommendedName>
        <fullName evidence="3">HNH endonuclease</fullName>
    </recommendedName>
</protein>
<organism evidence="1 2">
    <name type="scientific">Hymenobacter humi</name>
    <dbReference type="NCBI Taxonomy" id="1411620"/>
    <lineage>
        <taxon>Bacteria</taxon>
        <taxon>Pseudomonadati</taxon>
        <taxon>Bacteroidota</taxon>
        <taxon>Cytophagia</taxon>
        <taxon>Cytophagales</taxon>
        <taxon>Hymenobacteraceae</taxon>
        <taxon>Hymenobacter</taxon>
    </lineage>
</organism>
<keyword evidence="2" id="KW-1185">Reference proteome</keyword>
<dbReference type="RefSeq" id="WP_380204531.1">
    <property type="nucleotide sequence ID" value="NZ_JBHTEK010000001.1"/>
</dbReference>
<evidence type="ECO:0008006" key="3">
    <source>
        <dbReference type="Google" id="ProtNLM"/>
    </source>
</evidence>
<accession>A0ABW2U803</accession>
<proteinExistence type="predicted"/>
<dbReference type="EMBL" id="JBHTEK010000001">
    <property type="protein sequence ID" value="MFC7669016.1"/>
    <property type="molecule type" value="Genomic_DNA"/>
</dbReference>
<evidence type="ECO:0000313" key="2">
    <source>
        <dbReference type="Proteomes" id="UP001596513"/>
    </source>
</evidence>
<comment type="caution">
    <text evidence="1">The sequence shown here is derived from an EMBL/GenBank/DDBJ whole genome shotgun (WGS) entry which is preliminary data.</text>
</comment>
<dbReference type="Gene3D" id="1.10.30.50">
    <property type="match status" value="1"/>
</dbReference>
<sequence>MILIKFEQIEEVFEYTPAQDEFIAKIPLDYKDAWDGNFEDLVLSNVLRRGSASFRDKMKDDIKNKLTNIQGNYCIYCGITFRLVGISEREHIADKATYPQFVFKNQNLALACHYCNGFAKKGTQNTVAELHDEYDKCKFLIVHPYLDDIHKHIEFISKEYKVLMRPKDGSVKGANTIEMFGLMDPEQTVLRGALYLKNKKNDELQPDSLEFAEEIMIVGKRF</sequence>
<reference evidence="2" key="1">
    <citation type="journal article" date="2019" name="Int. J. Syst. Evol. Microbiol.">
        <title>The Global Catalogue of Microorganisms (GCM) 10K type strain sequencing project: providing services to taxonomists for standard genome sequencing and annotation.</title>
        <authorList>
            <consortium name="The Broad Institute Genomics Platform"/>
            <consortium name="The Broad Institute Genome Sequencing Center for Infectious Disease"/>
            <person name="Wu L."/>
            <person name="Ma J."/>
        </authorList>
    </citation>
    <scope>NUCLEOTIDE SEQUENCE [LARGE SCALE GENOMIC DNA]</scope>
    <source>
        <strain evidence="2">JCM 19635</strain>
    </source>
</reference>
<evidence type="ECO:0000313" key="1">
    <source>
        <dbReference type="EMBL" id="MFC7669016.1"/>
    </source>
</evidence>
<dbReference type="Proteomes" id="UP001596513">
    <property type="component" value="Unassembled WGS sequence"/>
</dbReference>
<name>A0ABW2U803_9BACT</name>